<evidence type="ECO:0000313" key="1">
    <source>
        <dbReference type="EMBL" id="RYC13771.1"/>
    </source>
</evidence>
<dbReference type="Pfam" id="PF04229">
    <property type="entry name" value="GrpB"/>
    <property type="match status" value="1"/>
</dbReference>
<organism evidence="1 2">
    <name type="scientific">Nocardioides zhouii</name>
    <dbReference type="NCBI Taxonomy" id="1168729"/>
    <lineage>
        <taxon>Bacteria</taxon>
        <taxon>Bacillati</taxon>
        <taxon>Actinomycetota</taxon>
        <taxon>Actinomycetes</taxon>
        <taxon>Propionibacteriales</taxon>
        <taxon>Nocardioidaceae</taxon>
        <taxon>Nocardioides</taxon>
    </lineage>
</organism>
<keyword evidence="2" id="KW-1185">Reference proteome</keyword>
<sequence>MDEPARYPVDGLVAYDDTWPSQFEAARGGLVAVLGPAWTVEHIGSTAVPGLLAKPVIDLAVRIAPDAALAAYDDALASAGWLQVGSSVSSHGVRMRLEGAVRTHIAHFFPAEAWDTAHQHLFVAWLRAHDEDRRRYAELKQTLWADGTWGRTYTAAKGAFVQEVVDRARADLGLPPVSVADKP</sequence>
<dbReference type="PANTHER" id="PTHR34822">
    <property type="entry name" value="GRPB DOMAIN PROTEIN (AFU_ORTHOLOGUE AFUA_1G01530)"/>
    <property type="match status" value="1"/>
</dbReference>
<proteinExistence type="predicted"/>
<dbReference type="Proteomes" id="UP000291101">
    <property type="component" value="Unassembled WGS sequence"/>
</dbReference>
<reference evidence="1 2" key="1">
    <citation type="submission" date="2019-01" db="EMBL/GenBank/DDBJ databases">
        <title>Novel species of Nocardioides.</title>
        <authorList>
            <person name="Liu Q."/>
            <person name="X Y.-H."/>
        </authorList>
    </citation>
    <scope>NUCLEOTIDE SEQUENCE [LARGE SCALE GENOMIC DNA]</scope>
    <source>
        <strain evidence="1 2">HLT2-9</strain>
    </source>
</reference>
<comment type="caution">
    <text evidence="1">The sequence shown here is derived from an EMBL/GenBank/DDBJ whole genome shotgun (WGS) entry which is preliminary data.</text>
</comment>
<evidence type="ECO:0000313" key="2">
    <source>
        <dbReference type="Proteomes" id="UP000291101"/>
    </source>
</evidence>
<dbReference type="Gene3D" id="3.30.460.10">
    <property type="entry name" value="Beta Polymerase, domain 2"/>
    <property type="match status" value="1"/>
</dbReference>
<dbReference type="RefSeq" id="WP_129424932.1">
    <property type="nucleotide sequence ID" value="NZ_SDWV01000003.1"/>
</dbReference>
<dbReference type="InterPro" id="IPR007344">
    <property type="entry name" value="GrpB/CoaE"/>
</dbReference>
<dbReference type="EMBL" id="SDWV01000003">
    <property type="protein sequence ID" value="RYC13771.1"/>
    <property type="molecule type" value="Genomic_DNA"/>
</dbReference>
<gene>
    <name evidence="1" type="ORF">EUA94_03995</name>
</gene>
<name>A0A4Q2T6S2_9ACTN</name>
<dbReference type="AlphaFoldDB" id="A0A4Q2T6S2"/>
<dbReference type="InterPro" id="IPR043519">
    <property type="entry name" value="NT_sf"/>
</dbReference>
<protein>
    <submittedName>
        <fullName evidence="1">GrpB family protein</fullName>
    </submittedName>
</protein>
<accession>A0A4Q2T6S2</accession>
<dbReference type="OrthoDB" id="9799092at2"/>
<dbReference type="SUPFAM" id="SSF81301">
    <property type="entry name" value="Nucleotidyltransferase"/>
    <property type="match status" value="1"/>
</dbReference>
<dbReference type="PANTHER" id="PTHR34822:SF1">
    <property type="entry name" value="GRPB FAMILY PROTEIN"/>
    <property type="match status" value="1"/>
</dbReference>